<keyword evidence="7" id="KW-1185">Reference proteome</keyword>
<sequence>MSLAHFLAEYATHPFEDPYYDHWFFDNTFGTHGNVWQPDWSSFQPTERTPPLDWYDEDTKYTLQLEVPGVRKEDLSMHVSDDGRMLTIEGKTEKYSGPRQLGSSSGEDGGERRTTSRIKRVRKVMVDGSTVIISRTEKKHSVSTVVKFSRTVSLPGYIDGKRISAKLENGVLTVSIPKLPTPKPRRVVID</sequence>
<feature type="region of interest" description="Disordered" evidence="4">
    <location>
        <begin position="87"/>
        <end position="116"/>
    </location>
</feature>
<dbReference type="CDD" id="cd06464">
    <property type="entry name" value="ACD_sHsps-like"/>
    <property type="match status" value="1"/>
</dbReference>
<feature type="domain" description="SHSP" evidence="5">
    <location>
        <begin position="43"/>
        <end position="190"/>
    </location>
</feature>
<dbReference type="Proteomes" id="UP000383932">
    <property type="component" value="Unassembled WGS sequence"/>
</dbReference>
<dbReference type="PROSITE" id="PS01031">
    <property type="entry name" value="SHSP"/>
    <property type="match status" value="1"/>
</dbReference>
<keyword evidence="1" id="KW-0346">Stress response</keyword>
<evidence type="ECO:0000256" key="4">
    <source>
        <dbReference type="SAM" id="MobiDB-lite"/>
    </source>
</evidence>
<dbReference type="AlphaFoldDB" id="A0A5N5QUH0"/>
<name>A0A5N5QUH0_9AGAM</name>
<dbReference type="Gene3D" id="2.60.40.790">
    <property type="match status" value="1"/>
</dbReference>
<evidence type="ECO:0000256" key="3">
    <source>
        <dbReference type="RuleBase" id="RU003616"/>
    </source>
</evidence>
<dbReference type="OrthoDB" id="1431247at2759"/>
<dbReference type="PANTHER" id="PTHR11527">
    <property type="entry name" value="HEAT-SHOCK PROTEIN 20 FAMILY MEMBER"/>
    <property type="match status" value="1"/>
</dbReference>
<accession>A0A5N5QUH0</accession>
<dbReference type="InterPro" id="IPR002068">
    <property type="entry name" value="A-crystallin/Hsp20_dom"/>
</dbReference>
<dbReference type="InterPro" id="IPR008978">
    <property type="entry name" value="HSP20-like_chaperone"/>
</dbReference>
<dbReference type="SUPFAM" id="SSF49764">
    <property type="entry name" value="HSP20-like chaperones"/>
    <property type="match status" value="1"/>
</dbReference>
<gene>
    <name evidence="6" type="ORF">CTheo_1299</name>
</gene>
<evidence type="ECO:0000259" key="5">
    <source>
        <dbReference type="PROSITE" id="PS01031"/>
    </source>
</evidence>
<comment type="similarity">
    <text evidence="2 3">Belongs to the small heat shock protein (HSP20) family.</text>
</comment>
<evidence type="ECO:0000256" key="2">
    <source>
        <dbReference type="PROSITE-ProRule" id="PRU00285"/>
    </source>
</evidence>
<organism evidence="6 7">
    <name type="scientific">Ceratobasidium theobromae</name>
    <dbReference type="NCBI Taxonomy" id="1582974"/>
    <lineage>
        <taxon>Eukaryota</taxon>
        <taxon>Fungi</taxon>
        <taxon>Dikarya</taxon>
        <taxon>Basidiomycota</taxon>
        <taxon>Agaricomycotina</taxon>
        <taxon>Agaricomycetes</taxon>
        <taxon>Cantharellales</taxon>
        <taxon>Ceratobasidiaceae</taxon>
        <taxon>Ceratobasidium</taxon>
    </lineage>
</organism>
<dbReference type="InterPro" id="IPR031107">
    <property type="entry name" value="Small_HSP"/>
</dbReference>
<feature type="compositionally biased region" description="Basic and acidic residues" evidence="4">
    <location>
        <begin position="87"/>
        <end position="96"/>
    </location>
</feature>
<evidence type="ECO:0000256" key="1">
    <source>
        <dbReference type="ARBA" id="ARBA00023016"/>
    </source>
</evidence>
<protein>
    <recommendedName>
        <fullName evidence="5">SHSP domain-containing protein</fullName>
    </recommendedName>
</protein>
<evidence type="ECO:0000313" key="6">
    <source>
        <dbReference type="EMBL" id="KAB5595221.1"/>
    </source>
</evidence>
<proteinExistence type="inferred from homology"/>
<evidence type="ECO:0000313" key="7">
    <source>
        <dbReference type="Proteomes" id="UP000383932"/>
    </source>
</evidence>
<dbReference type="Pfam" id="PF00011">
    <property type="entry name" value="HSP20"/>
    <property type="match status" value="2"/>
</dbReference>
<comment type="caution">
    <text evidence="6">The sequence shown here is derived from an EMBL/GenBank/DDBJ whole genome shotgun (WGS) entry which is preliminary data.</text>
</comment>
<dbReference type="EMBL" id="SSOP01000011">
    <property type="protein sequence ID" value="KAB5595221.1"/>
    <property type="molecule type" value="Genomic_DNA"/>
</dbReference>
<reference evidence="6 7" key="1">
    <citation type="journal article" date="2019" name="Fungal Biol. Biotechnol.">
        <title>Draft genome sequence of fastidious pathogen Ceratobasidium theobromae, which causes vascular-streak dieback in Theobroma cacao.</title>
        <authorList>
            <person name="Ali S.S."/>
            <person name="Asman A."/>
            <person name="Shao J."/>
            <person name="Firmansyah A.P."/>
            <person name="Susilo A.W."/>
            <person name="Rosmana A."/>
            <person name="McMahon P."/>
            <person name="Junaid M."/>
            <person name="Guest D."/>
            <person name="Kheng T.Y."/>
            <person name="Meinhardt L.W."/>
            <person name="Bailey B.A."/>
        </authorList>
    </citation>
    <scope>NUCLEOTIDE SEQUENCE [LARGE SCALE GENOMIC DNA]</scope>
    <source>
        <strain evidence="6 7">CT2</strain>
    </source>
</reference>